<reference evidence="2" key="1">
    <citation type="journal article" date="2017" name="Nat. Ecol. Evol.">
        <title>Genome expansion and lineage-specific genetic innovations in the forest pathogenic fungi Armillaria.</title>
        <authorList>
            <person name="Sipos G."/>
            <person name="Prasanna A.N."/>
            <person name="Walter M.C."/>
            <person name="O'Connor E."/>
            <person name="Balint B."/>
            <person name="Krizsan K."/>
            <person name="Kiss B."/>
            <person name="Hess J."/>
            <person name="Varga T."/>
            <person name="Slot J."/>
            <person name="Riley R."/>
            <person name="Boka B."/>
            <person name="Rigling D."/>
            <person name="Barry K."/>
            <person name="Lee J."/>
            <person name="Mihaltcheva S."/>
            <person name="LaButti K."/>
            <person name="Lipzen A."/>
            <person name="Waldron R."/>
            <person name="Moloney N.M."/>
            <person name="Sperisen C."/>
            <person name="Kredics L."/>
            <person name="Vagvoelgyi C."/>
            <person name="Patrignani A."/>
            <person name="Fitzpatrick D."/>
            <person name="Nagy I."/>
            <person name="Doyle S."/>
            <person name="Anderson J.B."/>
            <person name="Grigoriev I.V."/>
            <person name="Gueldener U."/>
            <person name="Muensterkoetter M."/>
            <person name="Nagy L.G."/>
        </authorList>
    </citation>
    <scope>NUCLEOTIDE SEQUENCE [LARGE SCALE GENOMIC DNA]</scope>
    <source>
        <strain evidence="2">28-4</strain>
    </source>
</reference>
<dbReference type="AlphaFoldDB" id="A0A2H3AZF6"/>
<evidence type="ECO:0000313" key="1">
    <source>
        <dbReference type="EMBL" id="PBK59138.1"/>
    </source>
</evidence>
<accession>A0A2H3AZF6</accession>
<dbReference type="EMBL" id="KZ293511">
    <property type="protein sequence ID" value="PBK59138.1"/>
    <property type="molecule type" value="Genomic_DNA"/>
</dbReference>
<dbReference type="Proteomes" id="UP000218334">
    <property type="component" value="Unassembled WGS sequence"/>
</dbReference>
<sequence>MSEERKEGGWAVGREIQAIHAPHSCAHIAFKFYPPTQPQYKRPSPSCLQLHTEDAPPRKHSWCKSRKRVGLPLGGWIFEIQGTFVEPLSWFTKREEYTSGGSVFYQTILDFRERLRLRCLIHLQTTALLTRNDPTTEELDSFPSSDSEGDTMSSINFTLSLPGLENPTTMCTFTYGRRPYVTRCIFRRFLPGSMALKQDRRGYIRKSEAGDMTGSYLRTARATRRLLYPCTADNCPLKDPETMNFSGNVIRDFHNSLFFATPRHLLLNERDPA</sequence>
<evidence type="ECO:0000313" key="2">
    <source>
        <dbReference type="Proteomes" id="UP000218334"/>
    </source>
</evidence>
<organism evidence="1 2">
    <name type="scientific">Armillaria solidipes</name>
    <dbReference type="NCBI Taxonomy" id="1076256"/>
    <lineage>
        <taxon>Eukaryota</taxon>
        <taxon>Fungi</taxon>
        <taxon>Dikarya</taxon>
        <taxon>Basidiomycota</taxon>
        <taxon>Agaricomycotina</taxon>
        <taxon>Agaricomycetes</taxon>
        <taxon>Agaricomycetidae</taxon>
        <taxon>Agaricales</taxon>
        <taxon>Marasmiineae</taxon>
        <taxon>Physalacriaceae</taxon>
        <taxon>Armillaria</taxon>
    </lineage>
</organism>
<proteinExistence type="predicted"/>
<name>A0A2H3AZF6_9AGAR</name>
<protein>
    <submittedName>
        <fullName evidence="1">Uncharacterized protein</fullName>
    </submittedName>
</protein>
<keyword evidence="2" id="KW-1185">Reference proteome</keyword>
<gene>
    <name evidence="1" type="ORF">ARMSODRAFT_807525</name>
</gene>